<evidence type="ECO:0000313" key="2">
    <source>
        <dbReference type="Proteomes" id="UP000762676"/>
    </source>
</evidence>
<comment type="caution">
    <text evidence="1">The sequence shown here is derived from an EMBL/GenBank/DDBJ whole genome shotgun (WGS) entry which is preliminary data.</text>
</comment>
<organism evidence="1 2">
    <name type="scientific">Elysia marginata</name>
    <dbReference type="NCBI Taxonomy" id="1093978"/>
    <lineage>
        <taxon>Eukaryota</taxon>
        <taxon>Metazoa</taxon>
        <taxon>Spiralia</taxon>
        <taxon>Lophotrochozoa</taxon>
        <taxon>Mollusca</taxon>
        <taxon>Gastropoda</taxon>
        <taxon>Heterobranchia</taxon>
        <taxon>Euthyneura</taxon>
        <taxon>Panpulmonata</taxon>
        <taxon>Sacoglossa</taxon>
        <taxon>Placobranchoidea</taxon>
        <taxon>Plakobranchidae</taxon>
        <taxon>Elysia</taxon>
    </lineage>
</organism>
<protein>
    <submittedName>
        <fullName evidence="1">Uncharacterized protein</fullName>
    </submittedName>
</protein>
<gene>
    <name evidence="1" type="ORF">ElyMa_004141400</name>
</gene>
<dbReference type="EMBL" id="BMAT01008390">
    <property type="protein sequence ID" value="GFR84061.1"/>
    <property type="molecule type" value="Genomic_DNA"/>
</dbReference>
<reference evidence="1 2" key="1">
    <citation type="journal article" date="2021" name="Elife">
        <title>Chloroplast acquisition without the gene transfer in kleptoplastic sea slugs, Plakobranchus ocellatus.</title>
        <authorList>
            <person name="Maeda T."/>
            <person name="Takahashi S."/>
            <person name="Yoshida T."/>
            <person name="Shimamura S."/>
            <person name="Takaki Y."/>
            <person name="Nagai Y."/>
            <person name="Toyoda A."/>
            <person name="Suzuki Y."/>
            <person name="Arimoto A."/>
            <person name="Ishii H."/>
            <person name="Satoh N."/>
            <person name="Nishiyama T."/>
            <person name="Hasebe M."/>
            <person name="Maruyama T."/>
            <person name="Minagawa J."/>
            <person name="Obokata J."/>
            <person name="Shigenobu S."/>
        </authorList>
    </citation>
    <scope>NUCLEOTIDE SEQUENCE [LARGE SCALE GENOMIC DNA]</scope>
</reference>
<dbReference type="Proteomes" id="UP000762676">
    <property type="component" value="Unassembled WGS sequence"/>
</dbReference>
<keyword evidence="2" id="KW-1185">Reference proteome</keyword>
<accession>A0AAV4GFZ0</accession>
<name>A0AAV4GFZ0_9GAST</name>
<proteinExistence type="predicted"/>
<dbReference type="AlphaFoldDB" id="A0AAV4GFZ0"/>
<sequence length="273" mass="30396">MHGSFHIFCSDIEIKTRSGWGSYQACEVFRSGLGENSSNIGQRLHLQFPRNSSINSGMQVAVTWVFCQPLTSSLRGQGLTFASPVTSPHRPLTAKLAFDPHRLEMWPGRRVLQAHITNSRIAWSWVPISHVGGLGKVRVNCFPKATATWHGRESNPRLPDRESDALTTLPRFQTHLSQALDTFSAHHRLCGLGVRHSLGVGDREVRGSILLDRVKPRTLKLVLAADPPSVWHYGFSVKSGRPGVRPGVRGVVYASAPYITVWQHAFNCPKRRL</sequence>
<evidence type="ECO:0000313" key="1">
    <source>
        <dbReference type="EMBL" id="GFR84061.1"/>
    </source>
</evidence>